<sequence length="290" mass="33904">MRANKNRKNLRRYLSNVPQMLPFVPHYRAKGSNVRRNHRYQPRHIRGFEPWPDFNAETIVDKYKYEMRRFIVNDPFPDTPPLYIGNEYSISHRLWEYLGPRVRRSLRTGFKPPPMGHTPVLWNLGDLSPSMDLYGSSPDLTFYTTEPFTVGDVLFPPRHNRLPGEIKPSSKWNSGMAGGTAIELEYLQAVSQLNYYMHIHKARYGYILTDRELVAFERIPTKHYSMARFKRSNPISWIPTELHDIERTPTVLMALWYLGMLAAGPDWAIDTHDIPKPTAPRTIQLRGPRQ</sequence>
<evidence type="ECO:0000313" key="1">
    <source>
        <dbReference type="EMBL" id="CEJ92507.1"/>
    </source>
</evidence>
<dbReference type="EMBL" id="CDHN01000004">
    <property type="protein sequence ID" value="CEJ92507.1"/>
    <property type="molecule type" value="Genomic_DNA"/>
</dbReference>
<name>A0A0A1TP65_9HYPO</name>
<dbReference type="OrthoDB" id="4367324at2759"/>
<dbReference type="STRING" id="1531966.A0A0A1TP65"/>
<keyword evidence="2" id="KW-1185">Reference proteome</keyword>
<dbReference type="HOGENOM" id="CLU_093534_0_0_1"/>
<evidence type="ECO:0000313" key="2">
    <source>
        <dbReference type="Proteomes" id="UP000039046"/>
    </source>
</evidence>
<accession>A0A0A1TP65</accession>
<proteinExistence type="predicted"/>
<organism evidence="1 2">
    <name type="scientific">[Torrubiella] hemipterigena</name>
    <dbReference type="NCBI Taxonomy" id="1531966"/>
    <lineage>
        <taxon>Eukaryota</taxon>
        <taxon>Fungi</taxon>
        <taxon>Dikarya</taxon>
        <taxon>Ascomycota</taxon>
        <taxon>Pezizomycotina</taxon>
        <taxon>Sordariomycetes</taxon>
        <taxon>Hypocreomycetidae</taxon>
        <taxon>Hypocreales</taxon>
        <taxon>Clavicipitaceae</taxon>
        <taxon>Clavicipitaceae incertae sedis</taxon>
        <taxon>'Torrubiella' clade</taxon>
    </lineage>
</organism>
<reference evidence="1 2" key="1">
    <citation type="journal article" date="2015" name="Genome Announc.">
        <title>Draft Genome Sequence and Gene Annotation of the Entomopathogenic Fungus Verticillium hemipterigenum.</title>
        <authorList>
            <person name="Horn F."/>
            <person name="Habel A."/>
            <person name="Scharf D.H."/>
            <person name="Dworschak J."/>
            <person name="Brakhage A.A."/>
            <person name="Guthke R."/>
            <person name="Hertweck C."/>
            <person name="Linde J."/>
        </authorList>
    </citation>
    <scope>NUCLEOTIDE SEQUENCE [LARGE SCALE GENOMIC DNA]</scope>
</reference>
<dbReference type="Proteomes" id="UP000039046">
    <property type="component" value="Unassembled WGS sequence"/>
</dbReference>
<dbReference type="AlphaFoldDB" id="A0A0A1TP65"/>
<protein>
    <submittedName>
        <fullName evidence="1">Uncharacterized protein</fullName>
    </submittedName>
</protein>
<gene>
    <name evidence="1" type="ORF">VHEMI08157</name>
</gene>